<evidence type="ECO:0000256" key="2">
    <source>
        <dbReference type="ARBA" id="ARBA00001997"/>
    </source>
</evidence>
<accession>A0A0C2YDG5</accession>
<dbReference type="GO" id="GO:0008830">
    <property type="term" value="F:dTDP-4-dehydrorhamnose 3,5-epimerase activity"/>
    <property type="evidence" value="ECO:0007669"/>
    <property type="project" value="UniProtKB-EC"/>
</dbReference>
<dbReference type="AlphaFoldDB" id="A0A0C2YDG5"/>
<evidence type="ECO:0000256" key="6">
    <source>
        <dbReference type="ARBA" id="ARBA00031424"/>
    </source>
</evidence>
<comment type="catalytic activity">
    <reaction evidence="1">
        <text>dTDP-4-dehydro-6-deoxy-alpha-D-glucose = dTDP-4-dehydro-beta-L-rhamnose</text>
        <dbReference type="Rhea" id="RHEA:16969"/>
        <dbReference type="ChEBI" id="CHEBI:57649"/>
        <dbReference type="ChEBI" id="CHEBI:62830"/>
        <dbReference type="EC" id="5.1.3.13"/>
    </reaction>
</comment>
<comment type="function">
    <text evidence="2">Catalyzes the epimerization of the C3' and C5'positions of dTDP-6-deoxy-D-xylo-4-hexulose, forming dTDP-6-deoxy-L-lyxo-4-hexulose.</text>
</comment>
<comment type="caution">
    <text evidence="8">The sequence shown here is derived from an EMBL/GenBank/DDBJ whole genome shotgun (WGS) entry which is preliminary data.</text>
</comment>
<dbReference type="GO" id="GO:0005829">
    <property type="term" value="C:cytosol"/>
    <property type="evidence" value="ECO:0007669"/>
    <property type="project" value="TreeGrafter"/>
</dbReference>
<dbReference type="Gene3D" id="2.60.120.10">
    <property type="entry name" value="Jelly Rolls"/>
    <property type="match status" value="1"/>
</dbReference>
<proteinExistence type="predicted"/>
<dbReference type="InterPro" id="IPR014710">
    <property type="entry name" value="RmlC-like_jellyroll"/>
</dbReference>
<dbReference type="EC" id="5.1.3.13" evidence="3"/>
<sequence length="161" mass="18217">MSTPRIDGIKGNWIEGVTVTPMRRICDERGKIMHLMKKTDPQFTEFGEVYISSGYPGIVKAWHIHKEMTLNNTCIVGMMKLVLFDGRDGSPTKGNLMECFMGEDNYIQVKIPPGISNGYKAYGDKLAMLVNCASMPHDPNELIYIDPFNNDIPYNWDVKHG</sequence>
<protein>
    <recommendedName>
        <fullName evidence="4">dTDP-4-dehydrorhamnose 3,5-epimerase</fullName>
        <ecNumber evidence="3">5.1.3.13</ecNumber>
    </recommendedName>
    <alternativeName>
        <fullName evidence="6">Thymidine diphospho-4-keto-rhamnose 3,5-epimerase</fullName>
    </alternativeName>
    <alternativeName>
        <fullName evidence="5">dTDP-4-keto-6-deoxyglucose 3,5-epimerase</fullName>
    </alternativeName>
    <alternativeName>
        <fullName evidence="7">dTDP-6-deoxy-D-xylo-4-hexulose 3,5-epimerase</fullName>
    </alternativeName>
</protein>
<evidence type="ECO:0000256" key="5">
    <source>
        <dbReference type="ARBA" id="ARBA00029758"/>
    </source>
</evidence>
<evidence type="ECO:0000313" key="9">
    <source>
        <dbReference type="Proteomes" id="UP000031971"/>
    </source>
</evidence>
<keyword evidence="9" id="KW-1185">Reference proteome</keyword>
<dbReference type="RefSeq" id="WP_009871268.1">
    <property type="nucleotide sequence ID" value="NZ_JXSL01000030.1"/>
</dbReference>
<dbReference type="GO" id="GO:0000271">
    <property type="term" value="P:polysaccharide biosynthetic process"/>
    <property type="evidence" value="ECO:0007669"/>
    <property type="project" value="TreeGrafter"/>
</dbReference>
<evidence type="ECO:0000256" key="4">
    <source>
        <dbReference type="ARBA" id="ARBA00019595"/>
    </source>
</evidence>
<dbReference type="OrthoDB" id="9800680at2"/>
<dbReference type="STRING" id="272627.CCC_00815"/>
<dbReference type="InterPro" id="IPR000888">
    <property type="entry name" value="RmlC-like"/>
</dbReference>
<gene>
    <name evidence="8" type="ORF">CCC_00815</name>
</gene>
<name>A0A0C2YDG5_PARME</name>
<dbReference type="InterPro" id="IPR011051">
    <property type="entry name" value="RmlC_Cupin_sf"/>
</dbReference>
<dbReference type="Proteomes" id="UP000031971">
    <property type="component" value="Unassembled WGS sequence"/>
</dbReference>
<dbReference type="SUPFAM" id="SSF51182">
    <property type="entry name" value="RmlC-like cupins"/>
    <property type="match status" value="1"/>
</dbReference>
<reference evidence="8 9" key="1">
    <citation type="submission" date="2015-01" db="EMBL/GenBank/DDBJ databases">
        <title>Genome Sequence of Magnetospirillum magnetotacticum Strain MS-1.</title>
        <authorList>
            <person name="Marinov G.K."/>
            <person name="Smalley M.D."/>
            <person name="DeSalvo G."/>
        </authorList>
    </citation>
    <scope>NUCLEOTIDE SEQUENCE [LARGE SCALE GENOMIC DNA]</scope>
    <source>
        <strain evidence="8 9">MS-1</strain>
    </source>
</reference>
<dbReference type="PANTHER" id="PTHR21047:SF2">
    <property type="entry name" value="THYMIDINE DIPHOSPHO-4-KETO-RHAMNOSE 3,5-EPIMERASE"/>
    <property type="match status" value="1"/>
</dbReference>
<evidence type="ECO:0000256" key="1">
    <source>
        <dbReference type="ARBA" id="ARBA00001298"/>
    </source>
</evidence>
<evidence type="ECO:0000313" key="8">
    <source>
        <dbReference type="EMBL" id="KIL97754.1"/>
    </source>
</evidence>
<dbReference type="Pfam" id="PF00908">
    <property type="entry name" value="dTDP_sugar_isom"/>
    <property type="match status" value="1"/>
</dbReference>
<organism evidence="8 9">
    <name type="scientific">Paramagnetospirillum magnetotacticum MS-1</name>
    <dbReference type="NCBI Taxonomy" id="272627"/>
    <lineage>
        <taxon>Bacteria</taxon>
        <taxon>Pseudomonadati</taxon>
        <taxon>Pseudomonadota</taxon>
        <taxon>Alphaproteobacteria</taxon>
        <taxon>Rhodospirillales</taxon>
        <taxon>Magnetospirillaceae</taxon>
        <taxon>Paramagnetospirillum</taxon>
    </lineage>
</organism>
<evidence type="ECO:0000256" key="3">
    <source>
        <dbReference type="ARBA" id="ARBA00012098"/>
    </source>
</evidence>
<evidence type="ECO:0000256" key="7">
    <source>
        <dbReference type="ARBA" id="ARBA00033311"/>
    </source>
</evidence>
<dbReference type="EMBL" id="JXSL01000030">
    <property type="protein sequence ID" value="KIL97754.1"/>
    <property type="molecule type" value="Genomic_DNA"/>
</dbReference>
<dbReference type="PANTHER" id="PTHR21047">
    <property type="entry name" value="DTDP-6-DEOXY-D-GLUCOSE-3,5 EPIMERASE"/>
    <property type="match status" value="1"/>
</dbReference>